<keyword evidence="2" id="KW-0732">Signal</keyword>
<feature type="compositionally biased region" description="Gly residues" evidence="1">
    <location>
        <begin position="245"/>
        <end position="279"/>
    </location>
</feature>
<evidence type="ECO:0000313" key="3">
    <source>
        <dbReference type="EMBL" id="GAA2992102.1"/>
    </source>
</evidence>
<gene>
    <name evidence="3" type="ORF">GCM10017559_10330</name>
</gene>
<dbReference type="EMBL" id="BAAAWD010000006">
    <property type="protein sequence ID" value="GAA2992102.1"/>
    <property type="molecule type" value="Genomic_DNA"/>
</dbReference>
<dbReference type="Proteomes" id="UP001499930">
    <property type="component" value="Unassembled WGS sequence"/>
</dbReference>
<evidence type="ECO:0000313" key="4">
    <source>
        <dbReference type="Proteomes" id="UP001499930"/>
    </source>
</evidence>
<accession>A0ABN3XS92</accession>
<feature type="chain" id="PRO_5045078911" description="DUF5666 domain-containing protein" evidence="2">
    <location>
        <begin position="22"/>
        <end position="337"/>
    </location>
</feature>
<evidence type="ECO:0000256" key="2">
    <source>
        <dbReference type="SAM" id="SignalP"/>
    </source>
</evidence>
<dbReference type="PROSITE" id="PS51257">
    <property type="entry name" value="PROKAR_LIPOPROTEIN"/>
    <property type="match status" value="1"/>
</dbReference>
<feature type="signal peptide" evidence="2">
    <location>
        <begin position="1"/>
        <end position="21"/>
    </location>
</feature>
<feature type="region of interest" description="Disordered" evidence="1">
    <location>
        <begin position="22"/>
        <end position="76"/>
    </location>
</feature>
<feature type="region of interest" description="Disordered" evidence="1">
    <location>
        <begin position="217"/>
        <end position="337"/>
    </location>
</feature>
<sequence length="337" mass="34306">MIRILLAAVTFLLLLAGCSGGPTETVSGATVEPTGNTGGAGSTRSPENTESMESTESPETPGSPGSTEGAGVPGDRSSDVVVRFHRCLGMTCDGGDAMSVTAGGRALSLRKGELVAVTLPRAELRELRAGIVADLAGREGTLDRTGGATDQPFAVVTVVDAAGRTHETRLEGSPTAEDARIVAAIDRLGALTARIRSTGTPDRTGPISVTMYEDPNTRTGREAAWPGGVPTPVTSGNHGVREYRGGAGGGGAGGPGRPGGRGGGAGRGQGPGRSLGGGSSLSRLPAAPLSPARVRRSGRYGPDRRRVRRRTSPPTARPRLDHRSARPAAGWCSPGRR</sequence>
<evidence type="ECO:0000256" key="1">
    <source>
        <dbReference type="SAM" id="MobiDB-lite"/>
    </source>
</evidence>
<reference evidence="3 4" key="1">
    <citation type="journal article" date="2019" name="Int. J. Syst. Evol. Microbiol.">
        <title>The Global Catalogue of Microorganisms (GCM) 10K type strain sequencing project: providing services to taxonomists for standard genome sequencing and annotation.</title>
        <authorList>
            <consortium name="The Broad Institute Genomics Platform"/>
            <consortium name="The Broad Institute Genome Sequencing Center for Infectious Disease"/>
            <person name="Wu L."/>
            <person name="Ma J."/>
        </authorList>
    </citation>
    <scope>NUCLEOTIDE SEQUENCE [LARGE SCALE GENOMIC DNA]</scope>
    <source>
        <strain evidence="3 4">JCM 3106</strain>
    </source>
</reference>
<keyword evidence="4" id="KW-1185">Reference proteome</keyword>
<organism evidence="3 4">
    <name type="scientific">Streptosporangium longisporum</name>
    <dbReference type="NCBI Taxonomy" id="46187"/>
    <lineage>
        <taxon>Bacteria</taxon>
        <taxon>Bacillati</taxon>
        <taxon>Actinomycetota</taxon>
        <taxon>Actinomycetes</taxon>
        <taxon>Streptosporangiales</taxon>
        <taxon>Streptosporangiaceae</taxon>
        <taxon>Streptosporangium</taxon>
    </lineage>
</organism>
<dbReference type="RefSeq" id="WP_344889074.1">
    <property type="nucleotide sequence ID" value="NZ_BAAAWD010000006.1"/>
</dbReference>
<feature type="compositionally biased region" description="Low complexity" evidence="1">
    <location>
        <begin position="45"/>
        <end position="69"/>
    </location>
</feature>
<name>A0ABN3XS92_9ACTN</name>
<protein>
    <recommendedName>
        <fullName evidence="5">DUF5666 domain-containing protein</fullName>
    </recommendedName>
</protein>
<feature type="compositionally biased region" description="Low complexity" evidence="1">
    <location>
        <begin position="280"/>
        <end position="292"/>
    </location>
</feature>
<evidence type="ECO:0008006" key="5">
    <source>
        <dbReference type="Google" id="ProtNLM"/>
    </source>
</evidence>
<proteinExistence type="predicted"/>
<comment type="caution">
    <text evidence="3">The sequence shown here is derived from an EMBL/GenBank/DDBJ whole genome shotgun (WGS) entry which is preliminary data.</text>
</comment>